<proteinExistence type="predicted"/>
<gene>
    <name evidence="1" type="ORF">PBAT_16560</name>
</gene>
<dbReference type="Proteomes" id="UP000077355">
    <property type="component" value="Unassembled WGS sequence"/>
</dbReference>
<protein>
    <submittedName>
        <fullName evidence="1">Uncharacterized protein</fullName>
    </submittedName>
</protein>
<dbReference type="RefSeq" id="WP_068651009.1">
    <property type="nucleotide sequence ID" value="NZ_CP043611.1"/>
</dbReference>
<evidence type="ECO:0000313" key="1">
    <source>
        <dbReference type="EMBL" id="OAB43838.1"/>
    </source>
</evidence>
<dbReference type="AlphaFoldDB" id="A0A168LU57"/>
<dbReference type="EMBL" id="LVJI01000024">
    <property type="protein sequence ID" value="OAB43838.1"/>
    <property type="molecule type" value="Genomic_DNA"/>
</dbReference>
<accession>A0A168LU57</accession>
<reference evidence="1 2" key="1">
    <citation type="submission" date="2016-03" db="EMBL/GenBank/DDBJ databases">
        <title>Draft genome sequence of Paenibacillus antarcticus CECT 5836.</title>
        <authorList>
            <person name="Shin S.-K."/>
            <person name="Yi H."/>
        </authorList>
    </citation>
    <scope>NUCLEOTIDE SEQUENCE [LARGE SCALE GENOMIC DNA]</scope>
    <source>
        <strain evidence="1 2">CECT 5836</strain>
    </source>
</reference>
<keyword evidence="2" id="KW-1185">Reference proteome</keyword>
<comment type="caution">
    <text evidence="1">The sequence shown here is derived from an EMBL/GenBank/DDBJ whole genome shotgun (WGS) entry which is preliminary data.</text>
</comment>
<evidence type="ECO:0000313" key="2">
    <source>
        <dbReference type="Proteomes" id="UP000077355"/>
    </source>
</evidence>
<sequence>MKWFLEIVFTHSSAAIHTIYFPPTEKGVPSQIVKDLWMPFIDSQSIKGNAQAGIDYKNRIYDQIGS</sequence>
<name>A0A168LU57_9BACL</name>
<organism evidence="1 2">
    <name type="scientific">Paenibacillus antarcticus</name>
    <dbReference type="NCBI Taxonomy" id="253703"/>
    <lineage>
        <taxon>Bacteria</taxon>
        <taxon>Bacillati</taxon>
        <taxon>Bacillota</taxon>
        <taxon>Bacilli</taxon>
        <taxon>Bacillales</taxon>
        <taxon>Paenibacillaceae</taxon>
        <taxon>Paenibacillus</taxon>
    </lineage>
</organism>